<evidence type="ECO:0000256" key="2">
    <source>
        <dbReference type="ARBA" id="ARBA00022801"/>
    </source>
</evidence>
<gene>
    <name evidence="5" type="ORF">GCM10009533_58410</name>
</gene>
<name>A0ABP3NVX5_SACER</name>
<sequence>MTRVLLVATGDTLAYRKSGPSIASGAELLADLPGAVAAEVGAEDVMAEPSWDTSPSTMLALARRVRAAVLEDGYDGVVVTHGLDTLEETAFLTDLTAGPAAGRAAIVFTGAGFGWDEPEGHGPANLTASLRAAADPALRGQGAVVCAGDQLHAARWARLTDPWRAASFTSGPHPRLGHLVDGRVELLGTAPQRPPRTLGLPETDVALIRTHPGMTPMLLTAAVDAGARGVVLEGTGMGNVPVDLFTAISELVEWDIPVVIATRGETRVLDLDQLPLGTGLAAEVGAIGARDLSASHARIALMAALSTGGVAAVRDWFGRL</sequence>
<dbReference type="EMBL" id="BAAAGS010000057">
    <property type="protein sequence ID" value="GAA0552514.1"/>
    <property type="molecule type" value="Genomic_DNA"/>
</dbReference>
<keyword evidence="2" id="KW-0378">Hydrolase</keyword>
<evidence type="ECO:0000313" key="6">
    <source>
        <dbReference type="Proteomes" id="UP001500729"/>
    </source>
</evidence>
<dbReference type="SMART" id="SM00870">
    <property type="entry name" value="Asparaginase"/>
    <property type="match status" value="1"/>
</dbReference>
<dbReference type="PIRSF" id="PIRSF500176">
    <property type="entry name" value="L_ASNase"/>
    <property type="match status" value="1"/>
</dbReference>
<proteinExistence type="inferred from homology"/>
<evidence type="ECO:0000259" key="3">
    <source>
        <dbReference type="Pfam" id="PF00710"/>
    </source>
</evidence>
<evidence type="ECO:0000259" key="4">
    <source>
        <dbReference type="Pfam" id="PF17763"/>
    </source>
</evidence>
<dbReference type="Pfam" id="PF17763">
    <property type="entry name" value="Asparaginase_C"/>
    <property type="match status" value="1"/>
</dbReference>
<dbReference type="PIRSF" id="PIRSF001220">
    <property type="entry name" value="L-ASNase_gatD"/>
    <property type="match status" value="1"/>
</dbReference>
<dbReference type="SUPFAM" id="SSF53774">
    <property type="entry name" value="Glutaminase/Asparaginase"/>
    <property type="match status" value="1"/>
</dbReference>
<comment type="similarity">
    <text evidence="1">Belongs to the asparaginase 1 family.</text>
</comment>
<comment type="caution">
    <text evidence="5">The sequence shown here is derived from an EMBL/GenBank/DDBJ whole genome shotgun (WGS) entry which is preliminary data.</text>
</comment>
<dbReference type="Pfam" id="PF00710">
    <property type="entry name" value="Asparaginase"/>
    <property type="match status" value="1"/>
</dbReference>
<dbReference type="PRINTS" id="PR00139">
    <property type="entry name" value="ASNGLNASE"/>
</dbReference>
<keyword evidence="6" id="KW-1185">Reference proteome</keyword>
<accession>A0ABP3NVX5</accession>
<evidence type="ECO:0000313" key="5">
    <source>
        <dbReference type="EMBL" id="GAA0552514.1"/>
    </source>
</evidence>
<dbReference type="Gene3D" id="3.40.50.1170">
    <property type="entry name" value="L-asparaginase, N-terminal domain"/>
    <property type="match status" value="1"/>
</dbReference>
<dbReference type="Gene3D" id="3.40.50.40">
    <property type="match status" value="1"/>
</dbReference>
<dbReference type="InterPro" id="IPR027474">
    <property type="entry name" value="L-asparaginase_N"/>
</dbReference>
<reference evidence="6" key="1">
    <citation type="journal article" date="2019" name="Int. J. Syst. Evol. Microbiol.">
        <title>The Global Catalogue of Microorganisms (GCM) 10K type strain sequencing project: providing services to taxonomists for standard genome sequencing and annotation.</title>
        <authorList>
            <consortium name="The Broad Institute Genomics Platform"/>
            <consortium name="The Broad Institute Genome Sequencing Center for Infectious Disease"/>
            <person name="Wu L."/>
            <person name="Ma J."/>
        </authorList>
    </citation>
    <scope>NUCLEOTIDE SEQUENCE [LARGE SCALE GENOMIC DNA]</scope>
    <source>
        <strain evidence="6">JCM 10303</strain>
    </source>
</reference>
<dbReference type="InterPro" id="IPR037152">
    <property type="entry name" value="L-asparaginase_N_sf"/>
</dbReference>
<dbReference type="PANTHER" id="PTHR11707">
    <property type="entry name" value="L-ASPARAGINASE"/>
    <property type="match status" value="1"/>
</dbReference>
<evidence type="ECO:0000256" key="1">
    <source>
        <dbReference type="ARBA" id="ARBA00010518"/>
    </source>
</evidence>
<dbReference type="InterPro" id="IPR027473">
    <property type="entry name" value="L-asparaginase_C"/>
</dbReference>
<protein>
    <submittedName>
        <fullName evidence="5">Asparaginase</fullName>
    </submittedName>
</protein>
<dbReference type="InterPro" id="IPR036152">
    <property type="entry name" value="Asp/glu_Ase-like_sf"/>
</dbReference>
<feature type="domain" description="Asparaginase/glutaminase C-terminal" evidence="4">
    <location>
        <begin position="204"/>
        <end position="317"/>
    </location>
</feature>
<dbReference type="PANTHER" id="PTHR11707:SF28">
    <property type="entry name" value="60 KDA LYSOPHOSPHOLIPASE"/>
    <property type="match status" value="1"/>
</dbReference>
<dbReference type="InterPro" id="IPR040919">
    <property type="entry name" value="Asparaginase_C"/>
</dbReference>
<dbReference type="InterPro" id="IPR006034">
    <property type="entry name" value="Asparaginase/glutaminase-like"/>
</dbReference>
<dbReference type="PROSITE" id="PS51732">
    <property type="entry name" value="ASN_GLN_ASE_3"/>
    <property type="match status" value="1"/>
</dbReference>
<dbReference type="RefSeq" id="WP_011874085.1">
    <property type="nucleotide sequence ID" value="NZ_BAAAGS010000057.1"/>
</dbReference>
<dbReference type="InterPro" id="IPR004550">
    <property type="entry name" value="AsnASE_II"/>
</dbReference>
<dbReference type="CDD" id="cd08964">
    <property type="entry name" value="L-asparaginase_II"/>
    <property type="match status" value="1"/>
</dbReference>
<feature type="domain" description="L-asparaginase N-terminal" evidence="3">
    <location>
        <begin position="3"/>
        <end position="188"/>
    </location>
</feature>
<dbReference type="Proteomes" id="UP001500729">
    <property type="component" value="Unassembled WGS sequence"/>
</dbReference>
<organism evidence="5 6">
    <name type="scientific">Saccharopolyspora erythraea</name>
    <name type="common">Streptomyces erythraeus</name>
    <dbReference type="NCBI Taxonomy" id="1836"/>
    <lineage>
        <taxon>Bacteria</taxon>
        <taxon>Bacillati</taxon>
        <taxon>Actinomycetota</taxon>
        <taxon>Actinomycetes</taxon>
        <taxon>Pseudonocardiales</taxon>
        <taxon>Pseudonocardiaceae</taxon>
        <taxon>Saccharopolyspora</taxon>
    </lineage>
</organism>